<gene>
    <name evidence="2" type="ORF">NDU88_001013</name>
</gene>
<feature type="transmembrane region" description="Helical" evidence="1">
    <location>
        <begin position="81"/>
        <end position="102"/>
    </location>
</feature>
<sequence length="221" mass="24726">METYPAYRPLVDLATLEDRHIILTYRLDMSTITELCAQLEPDLISAIFTPMGSPLLCKCYQCSISCQMSVDLAARMSQPMFSILLTIVLSALIKHMCSYIAFPQVENLGTVKAGFYTIGHIRNIIGVIDGTYIAFVPPAITNRCSGILRVSTLNVQMVCLADRYISHVNAKYPESEHDAFVLRNNSIPNVMGQLQKHRVWLIGEPWFQPSMCGCMSMLLAI</sequence>
<proteinExistence type="predicted"/>
<dbReference type="Proteomes" id="UP001066276">
    <property type="component" value="Chromosome 1_2"/>
</dbReference>
<keyword evidence="1" id="KW-0472">Membrane</keyword>
<evidence type="ECO:0008006" key="4">
    <source>
        <dbReference type="Google" id="ProtNLM"/>
    </source>
</evidence>
<organism evidence="2 3">
    <name type="scientific">Pleurodeles waltl</name>
    <name type="common">Iberian ribbed newt</name>
    <dbReference type="NCBI Taxonomy" id="8319"/>
    <lineage>
        <taxon>Eukaryota</taxon>
        <taxon>Metazoa</taxon>
        <taxon>Chordata</taxon>
        <taxon>Craniata</taxon>
        <taxon>Vertebrata</taxon>
        <taxon>Euteleostomi</taxon>
        <taxon>Amphibia</taxon>
        <taxon>Batrachia</taxon>
        <taxon>Caudata</taxon>
        <taxon>Salamandroidea</taxon>
        <taxon>Salamandridae</taxon>
        <taxon>Pleurodelinae</taxon>
        <taxon>Pleurodeles</taxon>
    </lineage>
</organism>
<comment type="caution">
    <text evidence="2">The sequence shown here is derived from an EMBL/GenBank/DDBJ whole genome shotgun (WGS) entry which is preliminary data.</text>
</comment>
<dbReference type="AlphaFoldDB" id="A0AAV7VY80"/>
<reference evidence="2" key="1">
    <citation type="journal article" date="2022" name="bioRxiv">
        <title>Sequencing and chromosome-scale assembly of the giantPleurodeles waltlgenome.</title>
        <authorList>
            <person name="Brown T."/>
            <person name="Elewa A."/>
            <person name="Iarovenko S."/>
            <person name="Subramanian E."/>
            <person name="Araus A.J."/>
            <person name="Petzold A."/>
            <person name="Susuki M."/>
            <person name="Suzuki K.-i.T."/>
            <person name="Hayashi T."/>
            <person name="Toyoda A."/>
            <person name="Oliveira C."/>
            <person name="Osipova E."/>
            <person name="Leigh N.D."/>
            <person name="Simon A."/>
            <person name="Yun M.H."/>
        </authorList>
    </citation>
    <scope>NUCLEOTIDE SEQUENCE</scope>
    <source>
        <strain evidence="2">20211129_DDA</strain>
        <tissue evidence="2">Liver</tissue>
    </source>
</reference>
<dbReference type="EMBL" id="JANPWB010000002">
    <property type="protein sequence ID" value="KAJ1205585.1"/>
    <property type="molecule type" value="Genomic_DNA"/>
</dbReference>
<accession>A0AAV7VY80</accession>
<keyword evidence="1" id="KW-1133">Transmembrane helix</keyword>
<name>A0AAV7VY80_PLEWA</name>
<keyword evidence="3" id="KW-1185">Reference proteome</keyword>
<keyword evidence="1" id="KW-0812">Transmembrane</keyword>
<protein>
    <recommendedName>
        <fullName evidence="4">DDE Tnp4 domain-containing protein</fullName>
    </recommendedName>
</protein>
<evidence type="ECO:0000313" key="2">
    <source>
        <dbReference type="EMBL" id="KAJ1205585.1"/>
    </source>
</evidence>
<evidence type="ECO:0000256" key="1">
    <source>
        <dbReference type="SAM" id="Phobius"/>
    </source>
</evidence>
<evidence type="ECO:0000313" key="3">
    <source>
        <dbReference type="Proteomes" id="UP001066276"/>
    </source>
</evidence>